<accession>A0A1M5HXW0</accession>
<name>A0A1M5HXW0_STRHI</name>
<feature type="signal peptide" evidence="1">
    <location>
        <begin position="1"/>
        <end position="24"/>
    </location>
</feature>
<gene>
    <name evidence="2" type="ORF">SAMN05444320_1072</name>
</gene>
<dbReference type="Pfam" id="PF03752">
    <property type="entry name" value="ALF"/>
    <property type="match status" value="1"/>
</dbReference>
<dbReference type="Proteomes" id="UP000184501">
    <property type="component" value="Unassembled WGS sequence"/>
</dbReference>
<keyword evidence="1" id="KW-0732">Signal</keyword>
<feature type="chain" id="PRO_5039367047" evidence="1">
    <location>
        <begin position="25"/>
        <end position="356"/>
    </location>
</feature>
<dbReference type="AlphaFoldDB" id="A0A1M5HXW0"/>
<keyword evidence="3" id="KW-1185">Reference proteome</keyword>
<dbReference type="EMBL" id="FQVN01000007">
    <property type="protein sequence ID" value="SHG20727.1"/>
    <property type="molecule type" value="Genomic_DNA"/>
</dbReference>
<proteinExistence type="predicted"/>
<evidence type="ECO:0000313" key="3">
    <source>
        <dbReference type="Proteomes" id="UP000184501"/>
    </source>
</evidence>
<evidence type="ECO:0000256" key="1">
    <source>
        <dbReference type="SAM" id="SignalP"/>
    </source>
</evidence>
<protein>
    <submittedName>
        <fullName evidence="2">Uncharacterized protein</fullName>
    </submittedName>
</protein>
<dbReference type="InterPro" id="IPR005506">
    <property type="entry name" value="DUF312_ALF"/>
</dbReference>
<sequence>MNLFSAFAGLAVATALAVSGASVAAADPVFAGVETRTAGIEQSPWYPMVRQVALYHSEALVRVAAWQALRSDEGEPALRRFVASGFREARERAQQNAARNRDFAQRVVSTYSPQFSPRVHAAAQQALKGTDADRERFARTGFAEARALDDAAREADEQHRQVIAQAERDFVGLLARSDPGEQVRLAAQHAIRPGATDADVRAFYASGWMAAAAVDVEIFRLRSQDAGVRFLAVIPGLVADAREAEREALAAGDAAAEQARAVAARAWATSREKAEAARKAWEDEQRLCAEQARYWQTVIDRATAEVGPVWSAIASGAKKNRDNWTGENTFAGDQSRQWADVWGQSQAGYDRMTKRP</sequence>
<evidence type="ECO:0000313" key="2">
    <source>
        <dbReference type="EMBL" id="SHG20727.1"/>
    </source>
</evidence>
<organism evidence="2 3">
    <name type="scientific">Streptoalloteichus hindustanus</name>
    <dbReference type="NCBI Taxonomy" id="2017"/>
    <lineage>
        <taxon>Bacteria</taxon>
        <taxon>Bacillati</taxon>
        <taxon>Actinomycetota</taxon>
        <taxon>Actinomycetes</taxon>
        <taxon>Pseudonocardiales</taxon>
        <taxon>Pseudonocardiaceae</taxon>
        <taxon>Streptoalloteichus</taxon>
    </lineage>
</organism>
<reference evidence="2 3" key="1">
    <citation type="submission" date="2016-11" db="EMBL/GenBank/DDBJ databases">
        <authorList>
            <person name="Jaros S."/>
            <person name="Januszkiewicz K."/>
            <person name="Wedrychowicz H."/>
        </authorList>
    </citation>
    <scope>NUCLEOTIDE SEQUENCE [LARGE SCALE GENOMIC DNA]</scope>
    <source>
        <strain evidence="2 3">DSM 44523</strain>
    </source>
</reference>